<keyword evidence="5" id="KW-0934">Plastid</keyword>
<dbReference type="STRING" id="296587.C1FIQ5"/>
<dbReference type="PANTHER" id="PTHR34552:SF1">
    <property type="entry name" value="PHOTOSYSTEM II REACTION CENTER W PROTEIN, CHLOROPLASTIC"/>
    <property type="match status" value="1"/>
</dbReference>
<dbReference type="RefSeq" id="XP_002509204.1">
    <property type="nucleotide sequence ID" value="XM_002509158.1"/>
</dbReference>
<feature type="transmembrane region" description="Helical" evidence="10">
    <location>
        <begin position="80"/>
        <end position="99"/>
    </location>
</feature>
<evidence type="ECO:0000313" key="12">
    <source>
        <dbReference type="Proteomes" id="UP000002009"/>
    </source>
</evidence>
<dbReference type="GO" id="GO:0015979">
    <property type="term" value="P:photosynthesis"/>
    <property type="evidence" value="ECO:0007669"/>
    <property type="project" value="UniProtKB-KW"/>
</dbReference>
<accession>C1FIQ5</accession>
<evidence type="ECO:0000256" key="8">
    <source>
        <dbReference type="ARBA" id="ARBA00023276"/>
    </source>
</evidence>
<evidence type="ECO:0000256" key="10">
    <source>
        <dbReference type="SAM" id="Phobius"/>
    </source>
</evidence>
<evidence type="ECO:0000256" key="1">
    <source>
        <dbReference type="ARBA" id="ARBA00004581"/>
    </source>
</evidence>
<dbReference type="GeneID" id="8247844"/>
<dbReference type="PANTHER" id="PTHR34552">
    <property type="entry name" value="PHOTOSYSTEM II REACTION CENTER W PROTEIN, CHLOROPLASTIC"/>
    <property type="match status" value="1"/>
</dbReference>
<reference evidence="11 12" key="1">
    <citation type="journal article" date="2009" name="Science">
        <title>Green evolution and dynamic adaptations revealed by genomes of the marine picoeukaryotes Micromonas.</title>
        <authorList>
            <person name="Worden A.Z."/>
            <person name="Lee J.H."/>
            <person name="Mock T."/>
            <person name="Rouze P."/>
            <person name="Simmons M.P."/>
            <person name="Aerts A.L."/>
            <person name="Allen A.E."/>
            <person name="Cuvelier M.L."/>
            <person name="Derelle E."/>
            <person name="Everett M.V."/>
            <person name="Foulon E."/>
            <person name="Grimwood J."/>
            <person name="Gundlach H."/>
            <person name="Henrissat B."/>
            <person name="Napoli C."/>
            <person name="McDonald S.M."/>
            <person name="Parker M.S."/>
            <person name="Rombauts S."/>
            <person name="Salamov A."/>
            <person name="Von Dassow P."/>
            <person name="Badger J.H."/>
            <person name="Coutinho P.M."/>
            <person name="Demir E."/>
            <person name="Dubchak I."/>
            <person name="Gentemann C."/>
            <person name="Eikrem W."/>
            <person name="Gready J.E."/>
            <person name="John U."/>
            <person name="Lanier W."/>
            <person name="Lindquist E.A."/>
            <person name="Lucas S."/>
            <person name="Mayer K.F."/>
            <person name="Moreau H."/>
            <person name="Not F."/>
            <person name="Otillar R."/>
            <person name="Panaud O."/>
            <person name="Pangilinan J."/>
            <person name="Paulsen I."/>
            <person name="Piegu B."/>
            <person name="Poliakov A."/>
            <person name="Robbens S."/>
            <person name="Schmutz J."/>
            <person name="Toulza E."/>
            <person name="Wyss T."/>
            <person name="Zelensky A."/>
            <person name="Zhou K."/>
            <person name="Armbrust E.V."/>
            <person name="Bhattacharya D."/>
            <person name="Goodenough U.W."/>
            <person name="Van de Peer Y."/>
            <person name="Grigoriev I.V."/>
        </authorList>
    </citation>
    <scope>NUCLEOTIDE SEQUENCE [LARGE SCALE GENOMIC DNA]</scope>
    <source>
        <strain evidence="12">RCC299 / NOUM17</strain>
    </source>
</reference>
<evidence type="ECO:0000256" key="7">
    <source>
        <dbReference type="ARBA" id="ARBA00023136"/>
    </source>
</evidence>
<dbReference type="OrthoDB" id="2017665at2759"/>
<gene>
    <name evidence="11" type="primary">PSBW2</name>
    <name evidence="11" type="ORF">MICPUN_106364</name>
</gene>
<proteinExistence type="inferred from homology"/>
<dbReference type="InParanoid" id="C1FIQ5"/>
<evidence type="ECO:0000256" key="9">
    <source>
        <dbReference type="ARBA" id="ARBA00031756"/>
    </source>
</evidence>
<keyword evidence="10" id="KW-1133">Transmembrane helix</keyword>
<dbReference type="EMBL" id="CP001577">
    <property type="protein sequence ID" value="ACO70462.1"/>
    <property type="molecule type" value="Genomic_DNA"/>
</dbReference>
<keyword evidence="12" id="KW-1185">Reference proteome</keyword>
<evidence type="ECO:0000256" key="4">
    <source>
        <dbReference type="ARBA" id="ARBA00022531"/>
    </source>
</evidence>
<organism evidence="11 12">
    <name type="scientific">Micromonas commoda (strain RCC299 / NOUM17 / CCMP2709)</name>
    <name type="common">Picoplanktonic green alga</name>
    <dbReference type="NCBI Taxonomy" id="296587"/>
    <lineage>
        <taxon>Eukaryota</taxon>
        <taxon>Viridiplantae</taxon>
        <taxon>Chlorophyta</taxon>
        <taxon>Mamiellophyceae</taxon>
        <taxon>Mamiellales</taxon>
        <taxon>Mamiellaceae</taxon>
        <taxon>Micromonas</taxon>
    </lineage>
</organism>
<dbReference type="KEGG" id="mis:MICPUN_106364"/>
<evidence type="ECO:0000256" key="2">
    <source>
        <dbReference type="ARBA" id="ARBA00010395"/>
    </source>
</evidence>
<feature type="transmembrane region" description="Helical" evidence="10">
    <location>
        <begin position="41"/>
        <end position="60"/>
    </location>
</feature>
<evidence type="ECO:0000256" key="5">
    <source>
        <dbReference type="ARBA" id="ARBA00022640"/>
    </source>
</evidence>
<protein>
    <recommendedName>
        <fullName evidence="9">PSII 6.1 kDa protein</fullName>
    </recommendedName>
</protein>
<dbReference type="GO" id="GO:0009535">
    <property type="term" value="C:chloroplast thylakoid membrane"/>
    <property type="evidence" value="ECO:0007669"/>
    <property type="project" value="UniProtKB-SubCell"/>
</dbReference>
<keyword evidence="8" id="KW-0604">Photosystem II</keyword>
<name>C1FIQ5_MICCC</name>
<dbReference type="Pfam" id="PF07123">
    <property type="entry name" value="PsbW"/>
    <property type="match status" value="1"/>
</dbReference>
<dbReference type="OMA" id="VMARECK"/>
<dbReference type="GO" id="GO:0009523">
    <property type="term" value="C:photosystem II"/>
    <property type="evidence" value="ECO:0007669"/>
    <property type="project" value="UniProtKB-KW"/>
</dbReference>
<keyword evidence="3" id="KW-0150">Chloroplast</keyword>
<keyword evidence="4" id="KW-0602">Photosynthesis</keyword>
<comment type="similarity">
    <text evidence="2">Belongs to the psbW family.</text>
</comment>
<keyword evidence="6" id="KW-0793">Thylakoid</keyword>
<dbReference type="eggNOG" id="ENOG502SDRE">
    <property type="taxonomic scope" value="Eukaryota"/>
</dbReference>
<comment type="subcellular location">
    <subcellularLocation>
        <location evidence="1">Plastid</location>
        <location evidence="1">Chloroplast thylakoid membrane</location>
        <topology evidence="1">Single-pass membrane protein</topology>
    </subcellularLocation>
</comment>
<sequence length="118" mass="12004">MACMSLSMKCAVAAKPAARKVARKATVAKATVAKASVPKKAVLSAAVTGLVAQTLPALAVVDERLNGDGTGLILGINDEILGFILLTIPALVFSQFFYAQKDDGIAAGGENDDSGLSL</sequence>
<dbReference type="GO" id="GO:0042549">
    <property type="term" value="P:photosystem II stabilization"/>
    <property type="evidence" value="ECO:0007669"/>
    <property type="project" value="TreeGrafter"/>
</dbReference>
<evidence type="ECO:0000313" key="11">
    <source>
        <dbReference type="EMBL" id="ACO70462.1"/>
    </source>
</evidence>
<dbReference type="InterPro" id="IPR009806">
    <property type="entry name" value="PSII_PsbW_class2"/>
</dbReference>
<dbReference type="Proteomes" id="UP000002009">
    <property type="component" value="Chromosome 12"/>
</dbReference>
<keyword evidence="10" id="KW-0812">Transmembrane</keyword>
<keyword evidence="7 10" id="KW-0472">Membrane</keyword>
<dbReference type="FunCoup" id="C1FIQ5">
    <property type="interactions" value="379"/>
</dbReference>
<evidence type="ECO:0000256" key="3">
    <source>
        <dbReference type="ARBA" id="ARBA00022528"/>
    </source>
</evidence>
<dbReference type="AlphaFoldDB" id="C1FIQ5"/>
<evidence type="ECO:0000256" key="6">
    <source>
        <dbReference type="ARBA" id="ARBA00023078"/>
    </source>
</evidence>